<dbReference type="Proteomes" id="UP001485043">
    <property type="component" value="Unassembled WGS sequence"/>
</dbReference>
<keyword evidence="3" id="KW-1133">Transmembrane helix</keyword>
<feature type="compositionally biased region" description="Basic and acidic residues" evidence="2">
    <location>
        <begin position="160"/>
        <end position="173"/>
    </location>
</feature>
<dbReference type="AlphaFoldDB" id="A0AAW1TGQ1"/>
<sequence length="273" mass="30502">MPDSVARNTHSELTHVLQQFYGAPLRAVSRIVNAQNSMLRMPLDGCKYLAEVCLTLFLRLLLFLGITTPGFISREQAKQLESQQEELLTSQEHFRSRIEELQEEVESRNRERQRALRRLSKVKIELAAAQAGAASSAPSSSNHMKRFGSRSPLENGRSQEGYRDHPSEIEDLTREPNADLPVVGIRKSPDSIAGMSQIGLHVSAALAICCLVWLTQQDLPALEKKVAQCLMFPFGWFYLTNLTAQTLRANSALICASWFFIGFAACHAVSSFH</sequence>
<name>A0AAW1TGQ1_9CHLO</name>
<keyword evidence="3" id="KW-0812">Transmembrane</keyword>
<organism evidence="4 5">
    <name type="scientific">Apatococcus fuscideae</name>
    <dbReference type="NCBI Taxonomy" id="2026836"/>
    <lineage>
        <taxon>Eukaryota</taxon>
        <taxon>Viridiplantae</taxon>
        <taxon>Chlorophyta</taxon>
        <taxon>core chlorophytes</taxon>
        <taxon>Trebouxiophyceae</taxon>
        <taxon>Chlorellales</taxon>
        <taxon>Chlorellaceae</taxon>
        <taxon>Apatococcus</taxon>
    </lineage>
</organism>
<protein>
    <submittedName>
        <fullName evidence="4">Uncharacterized protein</fullName>
    </submittedName>
</protein>
<evidence type="ECO:0000256" key="2">
    <source>
        <dbReference type="SAM" id="MobiDB-lite"/>
    </source>
</evidence>
<evidence type="ECO:0000313" key="5">
    <source>
        <dbReference type="Proteomes" id="UP001485043"/>
    </source>
</evidence>
<dbReference type="EMBL" id="JALJOV010000001">
    <property type="protein sequence ID" value="KAK9869066.1"/>
    <property type="molecule type" value="Genomic_DNA"/>
</dbReference>
<comment type="caution">
    <text evidence="4">The sequence shown here is derived from an EMBL/GenBank/DDBJ whole genome shotgun (WGS) entry which is preliminary data.</text>
</comment>
<feature type="region of interest" description="Disordered" evidence="2">
    <location>
        <begin position="133"/>
        <end position="173"/>
    </location>
</feature>
<reference evidence="4 5" key="1">
    <citation type="journal article" date="2024" name="Nat. Commun.">
        <title>Phylogenomics reveals the evolutionary origins of lichenization in chlorophyte algae.</title>
        <authorList>
            <person name="Puginier C."/>
            <person name="Libourel C."/>
            <person name="Otte J."/>
            <person name="Skaloud P."/>
            <person name="Haon M."/>
            <person name="Grisel S."/>
            <person name="Petersen M."/>
            <person name="Berrin J.G."/>
            <person name="Delaux P.M."/>
            <person name="Dal Grande F."/>
            <person name="Keller J."/>
        </authorList>
    </citation>
    <scope>NUCLEOTIDE SEQUENCE [LARGE SCALE GENOMIC DNA]</scope>
    <source>
        <strain evidence="4 5">SAG 2523</strain>
    </source>
</reference>
<keyword evidence="1" id="KW-0175">Coiled coil</keyword>
<keyword evidence="5" id="KW-1185">Reference proteome</keyword>
<feature type="coiled-coil region" evidence="1">
    <location>
        <begin position="84"/>
        <end position="118"/>
    </location>
</feature>
<accession>A0AAW1TGQ1</accession>
<feature type="transmembrane region" description="Helical" evidence="3">
    <location>
        <begin position="48"/>
        <end position="72"/>
    </location>
</feature>
<proteinExistence type="predicted"/>
<evidence type="ECO:0000313" key="4">
    <source>
        <dbReference type="EMBL" id="KAK9869066.1"/>
    </source>
</evidence>
<gene>
    <name evidence="4" type="ORF">WJX84_000689</name>
</gene>
<evidence type="ECO:0000256" key="1">
    <source>
        <dbReference type="SAM" id="Coils"/>
    </source>
</evidence>
<evidence type="ECO:0000256" key="3">
    <source>
        <dbReference type="SAM" id="Phobius"/>
    </source>
</evidence>
<keyword evidence="3" id="KW-0472">Membrane</keyword>